<sequence length="173" mass="17744">MEQELTELRVHQGDITALDIDVIVNAAAPGLGGGTGVSRAIHDAAGPDLFAAAAALDPVGRGDAGITPGFGLKARWVVHAVGPVYVTGKMGEDKVLARCYRRALELCVEKGGRSIAFPAISTGAYRFPKALAAQVAVATVRAFVADHPDALDQVLFVATGGDNIQALTAALTA</sequence>
<dbReference type="AlphaFoldDB" id="A0A2K9NG60"/>
<evidence type="ECO:0000313" key="2">
    <source>
        <dbReference type="Proteomes" id="UP000234752"/>
    </source>
</evidence>
<dbReference type="InterPro" id="IPR043472">
    <property type="entry name" value="Macro_dom-like"/>
</dbReference>
<dbReference type="SMART" id="SM00506">
    <property type="entry name" value="A1pp"/>
    <property type="match status" value="1"/>
</dbReference>
<proteinExistence type="predicted"/>
<name>A0A2K9NG60_9PROT</name>
<dbReference type="Proteomes" id="UP000234752">
    <property type="component" value="Chromosome eg_2"/>
</dbReference>
<evidence type="ECO:0000313" key="1">
    <source>
        <dbReference type="EMBL" id="AUN32079.1"/>
    </source>
</evidence>
<accession>A0A2K9NG60</accession>
<dbReference type="InterPro" id="IPR002589">
    <property type="entry name" value="Macro_dom"/>
</dbReference>
<dbReference type="PANTHER" id="PTHR11106">
    <property type="entry name" value="GANGLIOSIDE INDUCED DIFFERENTIATION ASSOCIATED PROTEIN 2-RELATED"/>
    <property type="match status" value="1"/>
</dbReference>
<dbReference type="KEGG" id="ncb:C0V82_16815"/>
<gene>
    <name evidence="1" type="ORF">C0V82_16815</name>
</gene>
<dbReference type="PROSITE" id="PS51154">
    <property type="entry name" value="MACRO"/>
    <property type="match status" value="1"/>
</dbReference>
<dbReference type="PANTHER" id="PTHR11106:SF27">
    <property type="entry name" value="MACRO DOMAIN-CONTAINING PROTEIN"/>
    <property type="match status" value="1"/>
</dbReference>
<protein>
    <submittedName>
        <fullName evidence="1">O-acetyl-ADP-ribose deacetylase</fullName>
    </submittedName>
</protein>
<dbReference type="Gene3D" id="3.40.220.10">
    <property type="entry name" value="Leucine Aminopeptidase, subunit E, domain 1"/>
    <property type="match status" value="1"/>
</dbReference>
<dbReference type="OrthoDB" id="6194521at2"/>
<dbReference type="SUPFAM" id="SSF52949">
    <property type="entry name" value="Macro domain-like"/>
    <property type="match status" value="1"/>
</dbReference>
<dbReference type="Pfam" id="PF01661">
    <property type="entry name" value="Macro"/>
    <property type="match status" value="1"/>
</dbReference>
<organism evidence="1 2">
    <name type="scientific">Niveispirillum cyanobacteriorum</name>
    <dbReference type="NCBI Taxonomy" id="1612173"/>
    <lineage>
        <taxon>Bacteria</taxon>
        <taxon>Pseudomonadati</taxon>
        <taxon>Pseudomonadota</taxon>
        <taxon>Alphaproteobacteria</taxon>
        <taxon>Rhodospirillales</taxon>
        <taxon>Azospirillaceae</taxon>
        <taxon>Niveispirillum</taxon>
    </lineage>
</organism>
<keyword evidence="2" id="KW-1185">Reference proteome</keyword>
<dbReference type="EMBL" id="CP025612">
    <property type="protein sequence ID" value="AUN32079.1"/>
    <property type="molecule type" value="Genomic_DNA"/>
</dbReference>
<reference evidence="1 2" key="1">
    <citation type="submission" date="2017-12" db="EMBL/GenBank/DDBJ databases">
        <title>Genomes of bacteria within cyanobacterial aggregates.</title>
        <authorList>
            <person name="Cai H."/>
        </authorList>
    </citation>
    <scope>NUCLEOTIDE SEQUENCE [LARGE SCALE GENOMIC DNA]</scope>
    <source>
        <strain evidence="1 2">TH16</strain>
    </source>
</reference>